<evidence type="ECO:0000313" key="2">
    <source>
        <dbReference type="EMBL" id="RNA38888.1"/>
    </source>
</evidence>
<organism evidence="2 3">
    <name type="scientific">Brachionus plicatilis</name>
    <name type="common">Marine rotifer</name>
    <name type="synonym">Brachionus muelleri</name>
    <dbReference type="NCBI Taxonomy" id="10195"/>
    <lineage>
        <taxon>Eukaryota</taxon>
        <taxon>Metazoa</taxon>
        <taxon>Spiralia</taxon>
        <taxon>Gnathifera</taxon>
        <taxon>Rotifera</taxon>
        <taxon>Eurotatoria</taxon>
        <taxon>Monogononta</taxon>
        <taxon>Pseudotrocha</taxon>
        <taxon>Ploima</taxon>
        <taxon>Brachionidae</taxon>
        <taxon>Brachionus</taxon>
    </lineage>
</organism>
<protein>
    <submittedName>
        <fullName evidence="2">Uncharacterized protein</fullName>
    </submittedName>
</protein>
<feature type="transmembrane region" description="Helical" evidence="1">
    <location>
        <begin position="76"/>
        <end position="97"/>
    </location>
</feature>
<comment type="caution">
    <text evidence="2">The sequence shown here is derived from an EMBL/GenBank/DDBJ whole genome shotgun (WGS) entry which is preliminary data.</text>
</comment>
<dbReference type="EMBL" id="REGN01000809">
    <property type="protein sequence ID" value="RNA38888.1"/>
    <property type="molecule type" value="Genomic_DNA"/>
</dbReference>
<keyword evidence="1" id="KW-0472">Membrane</keyword>
<dbReference type="Proteomes" id="UP000276133">
    <property type="component" value="Unassembled WGS sequence"/>
</dbReference>
<proteinExistence type="predicted"/>
<accession>A0A3M7STK8</accession>
<name>A0A3M7STK8_BRAPC</name>
<evidence type="ECO:0000256" key="1">
    <source>
        <dbReference type="SAM" id="Phobius"/>
    </source>
</evidence>
<evidence type="ECO:0000313" key="3">
    <source>
        <dbReference type="Proteomes" id="UP000276133"/>
    </source>
</evidence>
<dbReference type="AlphaFoldDB" id="A0A3M7STK8"/>
<gene>
    <name evidence="2" type="ORF">BpHYR1_032786</name>
</gene>
<reference evidence="2 3" key="1">
    <citation type="journal article" date="2018" name="Sci. Rep.">
        <title>Genomic signatures of local adaptation to the degree of environmental predictability in rotifers.</title>
        <authorList>
            <person name="Franch-Gras L."/>
            <person name="Hahn C."/>
            <person name="Garcia-Roger E.M."/>
            <person name="Carmona M.J."/>
            <person name="Serra M."/>
            <person name="Gomez A."/>
        </authorList>
    </citation>
    <scope>NUCLEOTIDE SEQUENCE [LARGE SCALE GENOMIC DNA]</scope>
    <source>
        <strain evidence="2">HYR1</strain>
    </source>
</reference>
<keyword evidence="3" id="KW-1185">Reference proteome</keyword>
<keyword evidence="1" id="KW-0812">Transmembrane</keyword>
<keyword evidence="1" id="KW-1133">Transmembrane helix</keyword>
<sequence length="104" mass="12663">MRKKQLQQLIRARKNFFDRRGHFGCKNIKRPYVGKGCIIANPLLYKYYSVFSRLPLNLLVFLLDLQHKRKLVIIKINPLMFFFYLTYYIIQLCFVFAHRVNKFN</sequence>